<gene>
    <name evidence="2" type="ORF">PGLA1383_LOCUS20374</name>
</gene>
<evidence type="ECO:0000313" key="2">
    <source>
        <dbReference type="EMBL" id="CAE8602115.1"/>
    </source>
</evidence>
<name>A0A813EWD7_POLGL</name>
<organism evidence="2 3">
    <name type="scientific">Polarella glacialis</name>
    <name type="common">Dinoflagellate</name>
    <dbReference type="NCBI Taxonomy" id="89957"/>
    <lineage>
        <taxon>Eukaryota</taxon>
        <taxon>Sar</taxon>
        <taxon>Alveolata</taxon>
        <taxon>Dinophyceae</taxon>
        <taxon>Suessiales</taxon>
        <taxon>Suessiaceae</taxon>
        <taxon>Polarella</taxon>
    </lineage>
</organism>
<feature type="compositionally biased region" description="Low complexity" evidence="1">
    <location>
        <begin position="34"/>
        <end position="44"/>
    </location>
</feature>
<evidence type="ECO:0000313" key="3">
    <source>
        <dbReference type="Proteomes" id="UP000654075"/>
    </source>
</evidence>
<dbReference type="AlphaFoldDB" id="A0A813EWD7"/>
<evidence type="ECO:0000256" key="1">
    <source>
        <dbReference type="SAM" id="MobiDB-lite"/>
    </source>
</evidence>
<sequence length="142" mass="15526">MLDTTKSLRDFWQAEVRVRASWNHRIVGSPPGASNSKNKNNNNKNKNKNKNRNNRNNIVCSAPTPNCSAARPLAKTLLNTSGIGPWLSASTPIACPGLVTQTLLPTGWFTQLPTLGGKLPPAFRNAFRKLEHEAQRPCSPAV</sequence>
<keyword evidence="3" id="KW-1185">Reference proteome</keyword>
<comment type="caution">
    <text evidence="2">The sequence shown here is derived from an EMBL/GenBank/DDBJ whole genome shotgun (WGS) entry which is preliminary data.</text>
</comment>
<reference evidence="2" key="1">
    <citation type="submission" date="2021-02" db="EMBL/GenBank/DDBJ databases">
        <authorList>
            <person name="Dougan E. K."/>
            <person name="Rhodes N."/>
            <person name="Thang M."/>
            <person name="Chan C."/>
        </authorList>
    </citation>
    <scope>NUCLEOTIDE SEQUENCE</scope>
</reference>
<proteinExistence type="predicted"/>
<dbReference type="EMBL" id="CAJNNV010013861">
    <property type="protein sequence ID" value="CAE8602115.1"/>
    <property type="molecule type" value="Genomic_DNA"/>
</dbReference>
<feature type="region of interest" description="Disordered" evidence="1">
    <location>
        <begin position="23"/>
        <end position="58"/>
    </location>
</feature>
<dbReference type="Proteomes" id="UP000654075">
    <property type="component" value="Unassembled WGS sequence"/>
</dbReference>
<accession>A0A813EWD7</accession>
<protein>
    <submittedName>
        <fullName evidence="2">Uncharacterized protein</fullName>
    </submittedName>
</protein>